<reference evidence="1 2" key="1">
    <citation type="journal article" date="2016" name="Mol. Biol. Evol.">
        <title>Comparative Genomics of Early-Diverging Mushroom-Forming Fungi Provides Insights into the Origins of Lignocellulose Decay Capabilities.</title>
        <authorList>
            <person name="Nagy L.G."/>
            <person name="Riley R."/>
            <person name="Tritt A."/>
            <person name="Adam C."/>
            <person name="Daum C."/>
            <person name="Floudas D."/>
            <person name="Sun H."/>
            <person name="Yadav J.S."/>
            <person name="Pangilinan J."/>
            <person name="Larsson K.H."/>
            <person name="Matsuura K."/>
            <person name="Barry K."/>
            <person name="Labutti K."/>
            <person name="Kuo R."/>
            <person name="Ohm R.A."/>
            <person name="Bhattacharya S.S."/>
            <person name="Shirouzu T."/>
            <person name="Yoshinaga Y."/>
            <person name="Martin F.M."/>
            <person name="Grigoriev I.V."/>
            <person name="Hibbett D.S."/>
        </authorList>
    </citation>
    <scope>NUCLEOTIDE SEQUENCE [LARGE SCALE GENOMIC DNA]</scope>
    <source>
        <strain evidence="1 2">HHB14362 ss-1</strain>
    </source>
</reference>
<evidence type="ECO:0000313" key="2">
    <source>
        <dbReference type="Proteomes" id="UP000076761"/>
    </source>
</evidence>
<accession>A0A165W879</accession>
<name>A0A165W879_9AGAM</name>
<gene>
    <name evidence="1" type="ORF">NEOLEDRAFT_1126448</name>
</gene>
<keyword evidence="2" id="KW-1185">Reference proteome</keyword>
<dbReference type="InParanoid" id="A0A165W879"/>
<evidence type="ECO:0000313" key="1">
    <source>
        <dbReference type="EMBL" id="KZT30817.1"/>
    </source>
</evidence>
<organism evidence="1 2">
    <name type="scientific">Neolentinus lepideus HHB14362 ss-1</name>
    <dbReference type="NCBI Taxonomy" id="1314782"/>
    <lineage>
        <taxon>Eukaryota</taxon>
        <taxon>Fungi</taxon>
        <taxon>Dikarya</taxon>
        <taxon>Basidiomycota</taxon>
        <taxon>Agaricomycotina</taxon>
        <taxon>Agaricomycetes</taxon>
        <taxon>Gloeophyllales</taxon>
        <taxon>Gloeophyllaceae</taxon>
        <taxon>Neolentinus</taxon>
    </lineage>
</organism>
<protein>
    <submittedName>
        <fullName evidence="1">Uncharacterized protein</fullName>
    </submittedName>
</protein>
<dbReference type="Proteomes" id="UP000076761">
    <property type="component" value="Unassembled WGS sequence"/>
</dbReference>
<sequence length="70" mass="7642">MYAHNHTSGYGPEGMSSKPCYDSIYSSNAGLVGPFICILGLPAELSNLAMTLSYHDFRPMRLHYEDKGAG</sequence>
<proteinExistence type="predicted"/>
<dbReference type="AlphaFoldDB" id="A0A165W879"/>
<dbReference type="EMBL" id="KV425551">
    <property type="protein sequence ID" value="KZT30817.1"/>
    <property type="molecule type" value="Genomic_DNA"/>
</dbReference>